<keyword evidence="2" id="KW-0472">Membrane</keyword>
<dbReference type="GeneID" id="31362907"/>
<dbReference type="EMBL" id="ADBJ01000032">
    <property type="protein sequence ID" value="EFA79735.1"/>
    <property type="molecule type" value="Genomic_DNA"/>
</dbReference>
<evidence type="ECO:0000256" key="1">
    <source>
        <dbReference type="SAM" id="MobiDB-lite"/>
    </source>
</evidence>
<dbReference type="AlphaFoldDB" id="D3BFX5"/>
<organism evidence="3 4">
    <name type="scientific">Heterostelium pallidum (strain ATCC 26659 / Pp 5 / PN500)</name>
    <name type="common">Cellular slime mold</name>
    <name type="synonym">Polysphondylium pallidum</name>
    <dbReference type="NCBI Taxonomy" id="670386"/>
    <lineage>
        <taxon>Eukaryota</taxon>
        <taxon>Amoebozoa</taxon>
        <taxon>Evosea</taxon>
        <taxon>Eumycetozoa</taxon>
        <taxon>Dictyostelia</taxon>
        <taxon>Acytosteliales</taxon>
        <taxon>Acytosteliaceae</taxon>
        <taxon>Heterostelium</taxon>
    </lineage>
</organism>
<dbReference type="RefSeq" id="XP_020431856.1">
    <property type="nucleotide sequence ID" value="XM_020578261.1"/>
</dbReference>
<feature type="region of interest" description="Disordered" evidence="1">
    <location>
        <begin position="171"/>
        <end position="197"/>
    </location>
</feature>
<accession>D3BFX5</accession>
<sequence>MDNDNFNIVNSLSKDGFDRNNNDIINMESVTFCGYCNGEQCKGEINCQQYLLDQCIPIYDQCSGDVLFSGVVQFTDSDLQVYDYDSDTECLSQNYSVSTMECNSCITSINGYFECPTPSDDSSSGDDSSDSDNNSNSNSNNDSNSTSSTTTSILTISTTSSSTSPAMISTISSSSSSSSSSTATITTGSISDNSNSNSNNCSIGSEDNIIFLSLLIISPFICIVSLIIHVVLVCYKRNREYRYLVIKDDFNSSINRRTTSVSSDLSFSSTTSSSSPITTPITTPLITASSTSTSSSSTSSSNCSTSSELPYSFIPN</sequence>
<keyword evidence="4" id="KW-1185">Reference proteome</keyword>
<proteinExistence type="predicted"/>
<feature type="region of interest" description="Disordered" evidence="1">
    <location>
        <begin position="288"/>
        <end position="316"/>
    </location>
</feature>
<comment type="caution">
    <text evidence="3">The sequence shown here is derived from an EMBL/GenBank/DDBJ whole genome shotgun (WGS) entry which is preliminary data.</text>
</comment>
<dbReference type="InParanoid" id="D3BFX5"/>
<feature type="region of interest" description="Disordered" evidence="1">
    <location>
        <begin position="117"/>
        <end position="149"/>
    </location>
</feature>
<evidence type="ECO:0000313" key="3">
    <source>
        <dbReference type="EMBL" id="EFA79735.1"/>
    </source>
</evidence>
<feature type="compositionally biased region" description="Low complexity" evidence="1">
    <location>
        <begin position="131"/>
        <end position="149"/>
    </location>
</feature>
<name>D3BFX5_HETP5</name>
<dbReference type="Proteomes" id="UP000001396">
    <property type="component" value="Unassembled WGS sequence"/>
</dbReference>
<feature type="transmembrane region" description="Helical" evidence="2">
    <location>
        <begin position="209"/>
        <end position="235"/>
    </location>
</feature>
<feature type="compositionally biased region" description="Low complexity" evidence="1">
    <location>
        <begin position="288"/>
        <end position="309"/>
    </location>
</feature>
<gene>
    <name evidence="3" type="ORF">PPL_07426</name>
</gene>
<keyword evidence="2" id="KW-1133">Transmembrane helix</keyword>
<reference evidence="3 4" key="1">
    <citation type="journal article" date="2011" name="Genome Res.">
        <title>Phylogeny-wide analysis of social amoeba genomes highlights ancient origins for complex intercellular communication.</title>
        <authorList>
            <person name="Heidel A.J."/>
            <person name="Lawal H.M."/>
            <person name="Felder M."/>
            <person name="Schilde C."/>
            <person name="Helps N.R."/>
            <person name="Tunggal B."/>
            <person name="Rivero F."/>
            <person name="John U."/>
            <person name="Schleicher M."/>
            <person name="Eichinger L."/>
            <person name="Platzer M."/>
            <person name="Noegel A.A."/>
            <person name="Schaap P."/>
            <person name="Gloeckner G."/>
        </authorList>
    </citation>
    <scope>NUCLEOTIDE SEQUENCE [LARGE SCALE GENOMIC DNA]</scope>
    <source>
        <strain evidence="4">ATCC 26659 / Pp 5 / PN500</strain>
    </source>
</reference>
<keyword evidence="2" id="KW-0812">Transmembrane</keyword>
<evidence type="ECO:0000313" key="4">
    <source>
        <dbReference type="Proteomes" id="UP000001396"/>
    </source>
</evidence>
<evidence type="ECO:0000256" key="2">
    <source>
        <dbReference type="SAM" id="Phobius"/>
    </source>
</evidence>
<protein>
    <submittedName>
        <fullName evidence="3">Uncharacterized protein</fullName>
    </submittedName>
</protein>